<dbReference type="EMBL" id="BGZK01005077">
    <property type="protein sequence ID" value="GBP12406.1"/>
    <property type="molecule type" value="Genomic_DNA"/>
</dbReference>
<organism evidence="1 2">
    <name type="scientific">Eumeta variegata</name>
    <name type="common">Bagworm moth</name>
    <name type="synonym">Eumeta japonica</name>
    <dbReference type="NCBI Taxonomy" id="151549"/>
    <lineage>
        <taxon>Eukaryota</taxon>
        <taxon>Metazoa</taxon>
        <taxon>Ecdysozoa</taxon>
        <taxon>Arthropoda</taxon>
        <taxon>Hexapoda</taxon>
        <taxon>Insecta</taxon>
        <taxon>Pterygota</taxon>
        <taxon>Neoptera</taxon>
        <taxon>Endopterygota</taxon>
        <taxon>Lepidoptera</taxon>
        <taxon>Glossata</taxon>
        <taxon>Ditrysia</taxon>
        <taxon>Tineoidea</taxon>
        <taxon>Psychidae</taxon>
        <taxon>Oiketicinae</taxon>
        <taxon>Eumeta</taxon>
    </lineage>
</organism>
<evidence type="ECO:0000313" key="1">
    <source>
        <dbReference type="EMBL" id="GBP12406.1"/>
    </source>
</evidence>
<accession>A0A4C1TDW1</accession>
<comment type="caution">
    <text evidence="1">The sequence shown here is derived from an EMBL/GenBank/DDBJ whole genome shotgun (WGS) entry which is preliminary data.</text>
</comment>
<reference evidence="1 2" key="1">
    <citation type="journal article" date="2019" name="Commun. Biol.">
        <title>The bagworm genome reveals a unique fibroin gene that provides high tensile strength.</title>
        <authorList>
            <person name="Kono N."/>
            <person name="Nakamura H."/>
            <person name="Ohtoshi R."/>
            <person name="Tomita M."/>
            <person name="Numata K."/>
            <person name="Arakawa K."/>
        </authorList>
    </citation>
    <scope>NUCLEOTIDE SEQUENCE [LARGE SCALE GENOMIC DNA]</scope>
</reference>
<dbReference type="Proteomes" id="UP000299102">
    <property type="component" value="Unassembled WGS sequence"/>
</dbReference>
<sequence length="103" mass="11643">MVAEVHIRSLPVKKQTEFLMENVRAPNCCLCFKVFPLRLTLSWRSVFGVGLQRMECLRSSVLLFAPVRASYCYNGIDTYKESPVRLQSGGLVDLVCSPNRKCA</sequence>
<evidence type="ECO:0000313" key="2">
    <source>
        <dbReference type="Proteomes" id="UP000299102"/>
    </source>
</evidence>
<protein>
    <submittedName>
        <fullName evidence="1">Uncharacterized protein</fullName>
    </submittedName>
</protein>
<proteinExistence type="predicted"/>
<gene>
    <name evidence="1" type="ORF">EVAR_73913_1</name>
</gene>
<keyword evidence="2" id="KW-1185">Reference proteome</keyword>
<dbReference type="AlphaFoldDB" id="A0A4C1TDW1"/>
<name>A0A4C1TDW1_EUMVA</name>